<sequence>MLEVNNECMTDPIEIINEFNKYFVGVGPAIIQTLEEENANREAPFGEIHKLSSLFLTVVDEYESRSSFGSESWHCTQHTEVLPILCKLINNVMESGEFPDILKITK</sequence>
<organism evidence="1 2">
    <name type="scientific">Cryptolaemus montrouzieri</name>
    <dbReference type="NCBI Taxonomy" id="559131"/>
    <lineage>
        <taxon>Eukaryota</taxon>
        <taxon>Metazoa</taxon>
        <taxon>Ecdysozoa</taxon>
        <taxon>Arthropoda</taxon>
        <taxon>Hexapoda</taxon>
        <taxon>Insecta</taxon>
        <taxon>Pterygota</taxon>
        <taxon>Neoptera</taxon>
        <taxon>Endopterygota</taxon>
        <taxon>Coleoptera</taxon>
        <taxon>Polyphaga</taxon>
        <taxon>Cucujiformia</taxon>
        <taxon>Coccinelloidea</taxon>
        <taxon>Coccinellidae</taxon>
        <taxon>Scymninae</taxon>
        <taxon>Scymnini</taxon>
        <taxon>Cryptolaemus</taxon>
    </lineage>
</organism>
<comment type="caution">
    <text evidence="1">The sequence shown here is derived from an EMBL/GenBank/DDBJ whole genome shotgun (WGS) entry which is preliminary data.</text>
</comment>
<feature type="non-terminal residue" evidence="1">
    <location>
        <position position="106"/>
    </location>
</feature>
<keyword evidence="2" id="KW-1185">Reference proteome</keyword>
<evidence type="ECO:0000313" key="2">
    <source>
        <dbReference type="Proteomes" id="UP001516400"/>
    </source>
</evidence>
<gene>
    <name evidence="1" type="ORF">HHI36_021981</name>
</gene>
<accession>A0ABD2MYN4</accession>
<protein>
    <submittedName>
        <fullName evidence="1">Uncharacterized protein</fullName>
    </submittedName>
</protein>
<dbReference type="AlphaFoldDB" id="A0ABD2MYN4"/>
<dbReference type="EMBL" id="JABFTP020000042">
    <property type="protein sequence ID" value="KAL3271499.1"/>
    <property type="molecule type" value="Genomic_DNA"/>
</dbReference>
<evidence type="ECO:0000313" key="1">
    <source>
        <dbReference type="EMBL" id="KAL3271499.1"/>
    </source>
</evidence>
<dbReference type="Proteomes" id="UP001516400">
    <property type="component" value="Unassembled WGS sequence"/>
</dbReference>
<proteinExistence type="predicted"/>
<name>A0ABD2MYN4_9CUCU</name>
<reference evidence="1 2" key="1">
    <citation type="journal article" date="2021" name="BMC Biol.">
        <title>Horizontally acquired antibacterial genes associated with adaptive radiation of ladybird beetles.</title>
        <authorList>
            <person name="Li H.S."/>
            <person name="Tang X.F."/>
            <person name="Huang Y.H."/>
            <person name="Xu Z.Y."/>
            <person name="Chen M.L."/>
            <person name="Du X.Y."/>
            <person name="Qiu B.Y."/>
            <person name="Chen P.T."/>
            <person name="Zhang W."/>
            <person name="Slipinski A."/>
            <person name="Escalona H.E."/>
            <person name="Waterhouse R.M."/>
            <person name="Zwick A."/>
            <person name="Pang H."/>
        </authorList>
    </citation>
    <scope>NUCLEOTIDE SEQUENCE [LARGE SCALE GENOMIC DNA]</scope>
    <source>
        <strain evidence="1">SYSU2018</strain>
    </source>
</reference>